<keyword evidence="4" id="KW-1185">Reference proteome</keyword>
<protein>
    <recommendedName>
        <fullName evidence="2">YCII-related domain-containing protein</fullName>
    </recommendedName>
</protein>
<dbReference type="PANTHER" id="PTHR35174">
    <property type="entry name" value="BLL7171 PROTEIN-RELATED"/>
    <property type="match status" value="1"/>
</dbReference>
<dbReference type="EMBL" id="BJCL01000001">
    <property type="protein sequence ID" value="GCL61356.1"/>
    <property type="molecule type" value="Genomic_DNA"/>
</dbReference>
<comment type="similarity">
    <text evidence="1">Belongs to the YciI family.</text>
</comment>
<evidence type="ECO:0000313" key="3">
    <source>
        <dbReference type="EMBL" id="GCL61356.1"/>
    </source>
</evidence>
<sequence>MKFLLLCQIQPAAFATVSAEDEQQMMEAMMAFNQQLTQAGVLIAAGQLAMPDTAQKVYGDNGHIRTRSGPALAGDTQIGGYYVVDVPGEAAATGWAAKCPIAMFGAIEVREIVYAAA</sequence>
<dbReference type="SUPFAM" id="SSF54909">
    <property type="entry name" value="Dimeric alpha+beta barrel"/>
    <property type="match status" value="1"/>
</dbReference>
<feature type="domain" description="YCII-related" evidence="2">
    <location>
        <begin position="1"/>
        <end position="113"/>
    </location>
</feature>
<comment type="caution">
    <text evidence="3">The sequence shown here is derived from an EMBL/GenBank/DDBJ whole genome shotgun (WGS) entry which is preliminary data.</text>
</comment>
<evidence type="ECO:0000259" key="2">
    <source>
        <dbReference type="Pfam" id="PF03795"/>
    </source>
</evidence>
<accession>A0A480AK13</accession>
<dbReference type="AlphaFoldDB" id="A0A480AK13"/>
<proteinExistence type="inferred from homology"/>
<reference evidence="4" key="1">
    <citation type="submission" date="2019-03" db="EMBL/GenBank/DDBJ databases">
        <title>Aquabacterium pictum sp.nov., the first bacteriochlorophyll a-containing freshwater bacterium in the genus Aquabacterium of the class Betaproteobacteria.</title>
        <authorList>
            <person name="Hirose S."/>
            <person name="Tank M."/>
            <person name="Hara E."/>
            <person name="Tamaki H."/>
            <person name="Takaichi S."/>
            <person name="Haruta S."/>
            <person name="Hanada S."/>
        </authorList>
    </citation>
    <scope>NUCLEOTIDE SEQUENCE [LARGE SCALE GENOMIC DNA]</scope>
    <source>
        <strain evidence="4">W35</strain>
    </source>
</reference>
<dbReference type="InterPro" id="IPR011008">
    <property type="entry name" value="Dimeric_a/b-barrel"/>
</dbReference>
<dbReference type="Gene3D" id="3.30.70.1060">
    <property type="entry name" value="Dimeric alpha+beta barrel"/>
    <property type="match status" value="1"/>
</dbReference>
<gene>
    <name evidence="3" type="ORF">AQPW35_04370</name>
</gene>
<evidence type="ECO:0000313" key="4">
    <source>
        <dbReference type="Proteomes" id="UP000301751"/>
    </source>
</evidence>
<name>A0A480AK13_9BURK</name>
<dbReference type="RefSeq" id="WP_137731117.1">
    <property type="nucleotide sequence ID" value="NZ_BJCL01000001.1"/>
</dbReference>
<organism evidence="3 4">
    <name type="scientific">Pseudaquabacterium pictum</name>
    <dbReference type="NCBI Taxonomy" id="2315236"/>
    <lineage>
        <taxon>Bacteria</taxon>
        <taxon>Pseudomonadati</taxon>
        <taxon>Pseudomonadota</taxon>
        <taxon>Betaproteobacteria</taxon>
        <taxon>Burkholderiales</taxon>
        <taxon>Sphaerotilaceae</taxon>
        <taxon>Pseudaquabacterium</taxon>
    </lineage>
</organism>
<dbReference type="PANTHER" id="PTHR35174:SF3">
    <property type="entry name" value="BLL7171 PROTEIN"/>
    <property type="match status" value="1"/>
</dbReference>
<dbReference type="Proteomes" id="UP000301751">
    <property type="component" value="Unassembled WGS sequence"/>
</dbReference>
<evidence type="ECO:0000256" key="1">
    <source>
        <dbReference type="ARBA" id="ARBA00007689"/>
    </source>
</evidence>
<dbReference type="Pfam" id="PF03795">
    <property type="entry name" value="YCII"/>
    <property type="match status" value="1"/>
</dbReference>
<dbReference type="InterPro" id="IPR005545">
    <property type="entry name" value="YCII"/>
</dbReference>
<dbReference type="OrthoDB" id="9807535at2"/>